<reference evidence="2" key="2">
    <citation type="submission" date="2020-09" db="EMBL/GenBank/DDBJ databases">
        <authorList>
            <person name="Sun Q."/>
            <person name="Zhou Y."/>
        </authorList>
    </citation>
    <scope>NUCLEOTIDE SEQUENCE</scope>
    <source>
        <strain evidence="2">CGMCC 1.15178</strain>
    </source>
</reference>
<dbReference type="Proteomes" id="UP000612456">
    <property type="component" value="Unassembled WGS sequence"/>
</dbReference>
<keyword evidence="3" id="KW-1185">Reference proteome</keyword>
<gene>
    <name evidence="2" type="ORF">GCM10010911_56520</name>
</gene>
<evidence type="ECO:0000313" key="3">
    <source>
        <dbReference type="Proteomes" id="UP000612456"/>
    </source>
</evidence>
<dbReference type="AlphaFoldDB" id="A0A916ZDQ9"/>
<keyword evidence="1" id="KW-1133">Transmembrane helix</keyword>
<sequence length="106" mass="11761">MTVTVIAIMSMPMSVAVVMAVVMFMTVVAIMTVAVAVVMAMIVIMTVLAQLRTIPFMFHALPADMQAQLLRRNPFFDDGIDSHAERINGQRLQMAFNVREVCTQVD</sequence>
<protein>
    <submittedName>
        <fullName evidence="2">Uncharacterized protein</fullName>
    </submittedName>
</protein>
<evidence type="ECO:0000256" key="1">
    <source>
        <dbReference type="SAM" id="Phobius"/>
    </source>
</evidence>
<keyword evidence="1" id="KW-0812">Transmembrane</keyword>
<feature type="transmembrane region" description="Helical" evidence="1">
    <location>
        <begin position="15"/>
        <end position="48"/>
    </location>
</feature>
<name>A0A916ZDQ9_9BACL</name>
<evidence type="ECO:0000313" key="2">
    <source>
        <dbReference type="EMBL" id="GGD90563.1"/>
    </source>
</evidence>
<comment type="caution">
    <text evidence="2">The sequence shown here is derived from an EMBL/GenBank/DDBJ whole genome shotgun (WGS) entry which is preliminary data.</text>
</comment>
<reference evidence="2" key="1">
    <citation type="journal article" date="2014" name="Int. J. Syst. Evol. Microbiol.">
        <title>Complete genome sequence of Corynebacterium casei LMG S-19264T (=DSM 44701T), isolated from a smear-ripened cheese.</title>
        <authorList>
            <consortium name="US DOE Joint Genome Institute (JGI-PGF)"/>
            <person name="Walter F."/>
            <person name="Albersmeier A."/>
            <person name="Kalinowski J."/>
            <person name="Ruckert C."/>
        </authorList>
    </citation>
    <scope>NUCLEOTIDE SEQUENCE</scope>
    <source>
        <strain evidence="2">CGMCC 1.15178</strain>
    </source>
</reference>
<accession>A0A916ZDQ9</accession>
<organism evidence="2 3">
    <name type="scientific">Paenibacillus nasutitermitis</name>
    <dbReference type="NCBI Taxonomy" id="1652958"/>
    <lineage>
        <taxon>Bacteria</taxon>
        <taxon>Bacillati</taxon>
        <taxon>Bacillota</taxon>
        <taxon>Bacilli</taxon>
        <taxon>Bacillales</taxon>
        <taxon>Paenibacillaceae</taxon>
        <taxon>Paenibacillus</taxon>
    </lineage>
</organism>
<proteinExistence type="predicted"/>
<keyword evidence="1" id="KW-0472">Membrane</keyword>
<dbReference type="EMBL" id="BMHP01000005">
    <property type="protein sequence ID" value="GGD90563.1"/>
    <property type="molecule type" value="Genomic_DNA"/>
</dbReference>